<dbReference type="FunFam" id="1.10.10.10:FF:000001">
    <property type="entry name" value="LysR family transcriptional regulator"/>
    <property type="match status" value="1"/>
</dbReference>
<organism evidence="6 7">
    <name type="scientific">Halobacillus yeomjeoni</name>
    <dbReference type="NCBI Taxonomy" id="311194"/>
    <lineage>
        <taxon>Bacteria</taxon>
        <taxon>Bacillati</taxon>
        <taxon>Bacillota</taxon>
        <taxon>Bacilli</taxon>
        <taxon>Bacillales</taxon>
        <taxon>Bacillaceae</taxon>
        <taxon>Halobacillus</taxon>
    </lineage>
</organism>
<dbReference type="GO" id="GO:0003677">
    <property type="term" value="F:DNA binding"/>
    <property type="evidence" value="ECO:0007669"/>
    <property type="project" value="UniProtKB-KW"/>
</dbReference>
<dbReference type="AlphaFoldDB" id="A0A931HTQ4"/>
<dbReference type="EMBL" id="JADZSC010000001">
    <property type="protein sequence ID" value="MBH0229374.1"/>
    <property type="molecule type" value="Genomic_DNA"/>
</dbReference>
<dbReference type="Pfam" id="PF00126">
    <property type="entry name" value="HTH_1"/>
    <property type="match status" value="1"/>
</dbReference>
<feature type="domain" description="HTH lysR-type" evidence="5">
    <location>
        <begin position="1"/>
        <end position="58"/>
    </location>
</feature>
<dbReference type="InterPro" id="IPR036390">
    <property type="entry name" value="WH_DNA-bd_sf"/>
</dbReference>
<sequence>MDLKQLRYFQAVADEKQVTRAAKKLHMAQPPLSQQIKLMEEELNMKLFDRQGRRLELTKAGEALYTKAADLISSFDEAIIEVKETSEGIRGKICIGANKSCFSYLRSVLNQFTFNYPFITYQLREGDTFLMEESIRNRDIELAVVRLPFQSEDFHTFPLPSEPYVLVVPDSWEIEQTDGRVGFEVLKNMPLMLLHRVKGSGQFELILDEIRAHGVEPHVVCECPEPTMLLSLVSSGMGAAIVPSSTLKAFEFSNLKSYLFMDINIKAESVLIWHKDHYISKASQRFIQAFKDQYDGKSASNPKEPQASYE</sequence>
<evidence type="ECO:0000259" key="5">
    <source>
        <dbReference type="PROSITE" id="PS50931"/>
    </source>
</evidence>
<protein>
    <submittedName>
        <fullName evidence="6">LysR family transcriptional regulator</fullName>
    </submittedName>
</protein>
<dbReference type="Pfam" id="PF03466">
    <property type="entry name" value="LysR_substrate"/>
    <property type="match status" value="1"/>
</dbReference>
<evidence type="ECO:0000256" key="3">
    <source>
        <dbReference type="ARBA" id="ARBA00023125"/>
    </source>
</evidence>
<evidence type="ECO:0000313" key="7">
    <source>
        <dbReference type="Proteomes" id="UP000614490"/>
    </source>
</evidence>
<dbReference type="Proteomes" id="UP000614490">
    <property type="component" value="Unassembled WGS sequence"/>
</dbReference>
<keyword evidence="3" id="KW-0238">DNA-binding</keyword>
<dbReference type="SUPFAM" id="SSF46785">
    <property type="entry name" value="Winged helix' DNA-binding domain"/>
    <property type="match status" value="1"/>
</dbReference>
<proteinExistence type="inferred from homology"/>
<dbReference type="GO" id="GO:0003700">
    <property type="term" value="F:DNA-binding transcription factor activity"/>
    <property type="evidence" value="ECO:0007669"/>
    <property type="project" value="InterPro"/>
</dbReference>
<dbReference type="InterPro" id="IPR005119">
    <property type="entry name" value="LysR_subst-bd"/>
</dbReference>
<dbReference type="PROSITE" id="PS50931">
    <property type="entry name" value="HTH_LYSR"/>
    <property type="match status" value="1"/>
</dbReference>
<dbReference type="SUPFAM" id="SSF53850">
    <property type="entry name" value="Periplasmic binding protein-like II"/>
    <property type="match status" value="1"/>
</dbReference>
<comment type="caution">
    <text evidence="6">The sequence shown here is derived from an EMBL/GenBank/DDBJ whole genome shotgun (WGS) entry which is preliminary data.</text>
</comment>
<dbReference type="PANTHER" id="PTHR30419:SF28">
    <property type="entry name" value="HTH-TYPE TRANSCRIPTIONAL REGULATOR BSDA"/>
    <property type="match status" value="1"/>
</dbReference>
<keyword evidence="7" id="KW-1185">Reference proteome</keyword>
<evidence type="ECO:0000256" key="4">
    <source>
        <dbReference type="ARBA" id="ARBA00023163"/>
    </source>
</evidence>
<dbReference type="InterPro" id="IPR050950">
    <property type="entry name" value="HTH-type_LysR_regulators"/>
</dbReference>
<dbReference type="InterPro" id="IPR000847">
    <property type="entry name" value="LysR_HTH_N"/>
</dbReference>
<comment type="similarity">
    <text evidence="1">Belongs to the LysR transcriptional regulatory family.</text>
</comment>
<keyword evidence="4" id="KW-0804">Transcription</keyword>
<keyword evidence="2" id="KW-0805">Transcription regulation</keyword>
<dbReference type="PRINTS" id="PR00039">
    <property type="entry name" value="HTHLYSR"/>
</dbReference>
<evidence type="ECO:0000256" key="2">
    <source>
        <dbReference type="ARBA" id="ARBA00023015"/>
    </source>
</evidence>
<reference evidence="6 7" key="1">
    <citation type="journal article" date="2005" name="Int. J. Syst. Evol. Microbiol.">
        <title>Halobacillus yeomjeoni sp. nov., isolated from a marine solar saltern in Korea.</title>
        <authorList>
            <person name="Yoon J.H."/>
            <person name="Kang S.J."/>
            <person name="Lee C.H."/>
            <person name="Oh H.W."/>
            <person name="Oh T.K."/>
        </authorList>
    </citation>
    <scope>NUCLEOTIDE SEQUENCE [LARGE SCALE GENOMIC DNA]</scope>
    <source>
        <strain evidence="6 7">KCTC 3957</strain>
    </source>
</reference>
<gene>
    <name evidence="6" type="ORF">H0267_04020</name>
</gene>
<evidence type="ECO:0000256" key="1">
    <source>
        <dbReference type="ARBA" id="ARBA00009437"/>
    </source>
</evidence>
<evidence type="ECO:0000313" key="6">
    <source>
        <dbReference type="EMBL" id="MBH0229374.1"/>
    </source>
</evidence>
<name>A0A931HTQ4_9BACI</name>
<dbReference type="Gene3D" id="3.40.190.290">
    <property type="match status" value="1"/>
</dbReference>
<dbReference type="CDD" id="cd05466">
    <property type="entry name" value="PBP2_LTTR_substrate"/>
    <property type="match status" value="1"/>
</dbReference>
<dbReference type="RefSeq" id="WP_197315991.1">
    <property type="nucleotide sequence ID" value="NZ_JADZSC010000001.1"/>
</dbReference>
<dbReference type="GO" id="GO:0005829">
    <property type="term" value="C:cytosol"/>
    <property type="evidence" value="ECO:0007669"/>
    <property type="project" value="TreeGrafter"/>
</dbReference>
<dbReference type="Gene3D" id="1.10.10.10">
    <property type="entry name" value="Winged helix-like DNA-binding domain superfamily/Winged helix DNA-binding domain"/>
    <property type="match status" value="1"/>
</dbReference>
<dbReference type="InterPro" id="IPR036388">
    <property type="entry name" value="WH-like_DNA-bd_sf"/>
</dbReference>
<dbReference type="PANTHER" id="PTHR30419">
    <property type="entry name" value="HTH-TYPE TRANSCRIPTIONAL REGULATOR YBHD"/>
    <property type="match status" value="1"/>
</dbReference>
<accession>A0A931HTQ4</accession>